<reference evidence="1" key="1">
    <citation type="journal article" date="2015" name="Nature">
        <title>Complex archaea that bridge the gap between prokaryotes and eukaryotes.</title>
        <authorList>
            <person name="Spang A."/>
            <person name="Saw J.H."/>
            <person name="Jorgensen S.L."/>
            <person name="Zaremba-Niedzwiedzka K."/>
            <person name="Martijn J."/>
            <person name="Lind A.E."/>
            <person name="van Eijk R."/>
            <person name="Schleper C."/>
            <person name="Guy L."/>
            <person name="Ettema T.J."/>
        </authorList>
    </citation>
    <scope>NUCLEOTIDE SEQUENCE</scope>
</reference>
<accession>A0A0F9L3M5</accession>
<name>A0A0F9L3M5_9ZZZZ</name>
<protein>
    <submittedName>
        <fullName evidence="1">Uncharacterized protein</fullName>
    </submittedName>
</protein>
<dbReference type="EMBL" id="LAZR01012078">
    <property type="protein sequence ID" value="KKM44177.1"/>
    <property type="molecule type" value="Genomic_DNA"/>
</dbReference>
<sequence>MWRPDDWDMDKNITEEWWDECDGLDNVGLMSGAYEAGADAMLKEVALKLKEIYGIPDLKMEHDRMGEFIQELMEEIV</sequence>
<gene>
    <name evidence="1" type="ORF">LCGC14_1561950</name>
</gene>
<dbReference type="AlphaFoldDB" id="A0A0F9L3M5"/>
<comment type="caution">
    <text evidence="1">The sequence shown here is derived from an EMBL/GenBank/DDBJ whole genome shotgun (WGS) entry which is preliminary data.</text>
</comment>
<proteinExistence type="predicted"/>
<organism evidence="1">
    <name type="scientific">marine sediment metagenome</name>
    <dbReference type="NCBI Taxonomy" id="412755"/>
    <lineage>
        <taxon>unclassified sequences</taxon>
        <taxon>metagenomes</taxon>
        <taxon>ecological metagenomes</taxon>
    </lineage>
</organism>
<evidence type="ECO:0000313" key="1">
    <source>
        <dbReference type="EMBL" id="KKM44177.1"/>
    </source>
</evidence>